<protein>
    <submittedName>
        <fullName evidence="1">Uncharacterized protein</fullName>
    </submittedName>
</protein>
<name>A0A4S1CM20_9BACT</name>
<evidence type="ECO:0000313" key="1">
    <source>
        <dbReference type="EMBL" id="TGU74845.1"/>
    </source>
</evidence>
<proteinExistence type="predicted"/>
<comment type="caution">
    <text evidence="1">The sequence shown here is derived from an EMBL/GenBank/DDBJ whole genome shotgun (WGS) entry which is preliminary data.</text>
</comment>
<evidence type="ECO:0000313" key="2">
    <source>
        <dbReference type="Proteomes" id="UP000306416"/>
    </source>
</evidence>
<gene>
    <name evidence="1" type="ORF">E4633_05125</name>
</gene>
<reference evidence="1 2" key="1">
    <citation type="submission" date="2019-04" db="EMBL/GenBank/DDBJ databases">
        <title>Geobacter oryzae sp. nov., ferric-reducing bacteria isolated from paddy soil.</title>
        <authorList>
            <person name="Xu Z."/>
            <person name="Masuda Y."/>
            <person name="Itoh H."/>
            <person name="Senoo K."/>
        </authorList>
    </citation>
    <scope>NUCLEOTIDE SEQUENCE [LARGE SCALE GENOMIC DNA]</scope>
    <source>
        <strain evidence="1 2">Red111</strain>
    </source>
</reference>
<dbReference type="AlphaFoldDB" id="A0A4S1CM20"/>
<dbReference type="RefSeq" id="WP_135869167.1">
    <property type="nucleotide sequence ID" value="NZ_SRSC01000001.1"/>
</dbReference>
<dbReference type="Proteomes" id="UP000306416">
    <property type="component" value="Unassembled WGS sequence"/>
</dbReference>
<accession>A0A4S1CM20</accession>
<dbReference type="EMBL" id="SRSC01000001">
    <property type="protein sequence ID" value="TGU74845.1"/>
    <property type="molecule type" value="Genomic_DNA"/>
</dbReference>
<keyword evidence="2" id="KW-1185">Reference proteome</keyword>
<organism evidence="1 2">
    <name type="scientific">Geomonas terrae</name>
    <dbReference type="NCBI Taxonomy" id="2562681"/>
    <lineage>
        <taxon>Bacteria</taxon>
        <taxon>Pseudomonadati</taxon>
        <taxon>Thermodesulfobacteriota</taxon>
        <taxon>Desulfuromonadia</taxon>
        <taxon>Geobacterales</taxon>
        <taxon>Geobacteraceae</taxon>
        <taxon>Geomonas</taxon>
    </lineage>
</organism>
<sequence length="61" mass="7087">MMSKVTVDEWTARFRAIGLDDAAMEKWHRLFESENPEGHQSFLEWLGLPPERIAAIRAHHA</sequence>